<evidence type="ECO:0000313" key="8">
    <source>
        <dbReference type="EMBL" id="TCK06559.1"/>
    </source>
</evidence>
<evidence type="ECO:0000256" key="5">
    <source>
        <dbReference type="ARBA" id="ARBA00022898"/>
    </source>
</evidence>
<dbReference type="Gene3D" id="3.40.640.10">
    <property type="entry name" value="Type I PLP-dependent aspartate aminotransferase-like (Major domain)"/>
    <property type="match status" value="1"/>
</dbReference>
<evidence type="ECO:0000256" key="3">
    <source>
        <dbReference type="ARBA" id="ARBA00022576"/>
    </source>
</evidence>
<keyword evidence="3 6" id="KW-0032">Aminotransferase</keyword>
<dbReference type="Pfam" id="PF00155">
    <property type="entry name" value="Aminotran_1_2"/>
    <property type="match status" value="1"/>
</dbReference>
<evidence type="ECO:0000256" key="2">
    <source>
        <dbReference type="ARBA" id="ARBA00007441"/>
    </source>
</evidence>
<dbReference type="PROSITE" id="PS00105">
    <property type="entry name" value="AA_TRANSFER_CLASS_1"/>
    <property type="match status" value="1"/>
</dbReference>
<gene>
    <name evidence="8" type="ORF">CLV27_0361</name>
</gene>
<evidence type="ECO:0000313" key="9">
    <source>
        <dbReference type="Proteomes" id="UP000295777"/>
    </source>
</evidence>
<dbReference type="InterPro" id="IPR050596">
    <property type="entry name" value="AspAT/PAT-like"/>
</dbReference>
<dbReference type="EMBL" id="SMFV01000001">
    <property type="protein sequence ID" value="TCK06559.1"/>
    <property type="molecule type" value="Genomic_DNA"/>
</dbReference>
<dbReference type="InterPro" id="IPR004839">
    <property type="entry name" value="Aminotransferase_I/II_large"/>
</dbReference>
<keyword evidence="4 6" id="KW-0808">Transferase</keyword>
<dbReference type="GO" id="GO:0030170">
    <property type="term" value="F:pyridoxal phosphate binding"/>
    <property type="evidence" value="ECO:0007669"/>
    <property type="project" value="InterPro"/>
</dbReference>
<dbReference type="PANTHER" id="PTHR46383:SF2">
    <property type="entry name" value="AMINOTRANSFERASE"/>
    <property type="match status" value="1"/>
</dbReference>
<evidence type="ECO:0000259" key="7">
    <source>
        <dbReference type="Pfam" id="PF00155"/>
    </source>
</evidence>
<dbReference type="InterPro" id="IPR015421">
    <property type="entry name" value="PyrdxlP-dep_Trfase_major"/>
</dbReference>
<name>A0A4R1GKI7_9BACT</name>
<dbReference type="OrthoDB" id="9803354at2"/>
<dbReference type="Proteomes" id="UP000295777">
    <property type="component" value="Unassembled WGS sequence"/>
</dbReference>
<dbReference type="SUPFAM" id="SSF53383">
    <property type="entry name" value="PLP-dependent transferases"/>
    <property type="match status" value="1"/>
</dbReference>
<dbReference type="InterPro" id="IPR004838">
    <property type="entry name" value="NHTrfase_class1_PyrdxlP-BS"/>
</dbReference>
<reference evidence="8 9" key="1">
    <citation type="submission" date="2019-03" db="EMBL/GenBank/DDBJ databases">
        <title>Genomic Encyclopedia of Archaeal and Bacterial Type Strains, Phase II (KMG-II): from individual species to whole genera.</title>
        <authorList>
            <person name="Goeker M."/>
        </authorList>
    </citation>
    <scope>NUCLEOTIDE SEQUENCE [LARGE SCALE GENOMIC DNA]</scope>
    <source>
        <strain evidence="8 9">DSM 24425</strain>
    </source>
</reference>
<proteinExistence type="inferred from homology"/>
<dbReference type="RefSeq" id="WP_132525215.1">
    <property type="nucleotide sequence ID" value="NZ_SMFV01000001.1"/>
</dbReference>
<dbReference type="CDD" id="cd00609">
    <property type="entry name" value="AAT_like"/>
    <property type="match status" value="1"/>
</dbReference>
<feature type="domain" description="Aminotransferase class I/classII large" evidence="7">
    <location>
        <begin position="27"/>
        <end position="364"/>
    </location>
</feature>
<dbReference type="GO" id="GO:0008483">
    <property type="term" value="F:transaminase activity"/>
    <property type="evidence" value="ECO:0007669"/>
    <property type="project" value="UniProtKB-KW"/>
</dbReference>
<keyword evidence="5" id="KW-0663">Pyridoxal phosphate</keyword>
<dbReference type="PANTHER" id="PTHR46383">
    <property type="entry name" value="ASPARTATE AMINOTRANSFERASE"/>
    <property type="match status" value="1"/>
</dbReference>
<dbReference type="EC" id="2.6.1.-" evidence="6"/>
<comment type="cofactor">
    <cofactor evidence="1 6">
        <name>pyridoxal 5'-phosphate</name>
        <dbReference type="ChEBI" id="CHEBI:597326"/>
    </cofactor>
</comment>
<protein>
    <recommendedName>
        <fullName evidence="6">Aminotransferase</fullName>
        <ecNumber evidence="6">2.6.1.-</ecNumber>
    </recommendedName>
</protein>
<evidence type="ECO:0000256" key="4">
    <source>
        <dbReference type="ARBA" id="ARBA00022679"/>
    </source>
</evidence>
<dbReference type="GO" id="GO:0006520">
    <property type="term" value="P:amino acid metabolic process"/>
    <property type="evidence" value="ECO:0007669"/>
    <property type="project" value="InterPro"/>
</dbReference>
<organism evidence="8 9">
    <name type="scientific">Phorcysia thermohydrogeniphila</name>
    <dbReference type="NCBI Taxonomy" id="936138"/>
    <lineage>
        <taxon>Bacteria</taxon>
        <taxon>Pseudomonadati</taxon>
        <taxon>Aquificota</taxon>
        <taxon>Aquificia</taxon>
        <taxon>Desulfurobacteriales</taxon>
        <taxon>Desulfurobacteriaceae</taxon>
        <taxon>Phorcysia</taxon>
    </lineage>
</organism>
<comment type="caution">
    <text evidence="8">The sequence shown here is derived from an EMBL/GenBank/DDBJ whole genome shotgun (WGS) entry which is preliminary data.</text>
</comment>
<dbReference type="AlphaFoldDB" id="A0A4R1GKI7"/>
<evidence type="ECO:0000256" key="1">
    <source>
        <dbReference type="ARBA" id="ARBA00001933"/>
    </source>
</evidence>
<comment type="similarity">
    <text evidence="2 6">Belongs to the class-I pyridoxal-phosphate-dependent aminotransferase family.</text>
</comment>
<sequence>MERLLIEPFYVMKVLERAKELEREGRKIIHFEVGEPDLPVPEIVKEKALEALKRTELRYTETAGIPPLREKIAEYYERTYGVKVNPEQVIVTPGSSIGLLAVLKVVSERIGSVAYPDPGYPCYKNMLKFLKADSEPVNVEAEEEFKVKPEKLKTKAVVINSPSNPTGVVYTKEELQKISEKAFVISDEIYHGLTYGRGAPSVLEVTDNAVVVSGFSKFFLMTGWRVGWLIVPDWMVKDVVAILQNVAISAPTLSQIAALACFEEECLEELRRNVETFRKRKDLMLSGLKKLGFRIPAHPQGAFYIFADASAFTEDSFSFAFKVLEETGVAITPGRDFGYNKTERFVRFSFCTDERNIEEGLDRLYVFLR</sequence>
<dbReference type="InterPro" id="IPR015424">
    <property type="entry name" value="PyrdxlP-dep_Trfase"/>
</dbReference>
<accession>A0A4R1GKI7</accession>
<keyword evidence="9" id="KW-1185">Reference proteome</keyword>
<evidence type="ECO:0000256" key="6">
    <source>
        <dbReference type="RuleBase" id="RU000481"/>
    </source>
</evidence>